<dbReference type="EMBL" id="SMLL01000003">
    <property type="protein sequence ID" value="TFZ01046.1"/>
    <property type="molecule type" value="Genomic_DNA"/>
</dbReference>
<evidence type="ECO:0000256" key="2">
    <source>
        <dbReference type="ARBA" id="ARBA00022475"/>
    </source>
</evidence>
<dbReference type="InterPro" id="IPR001173">
    <property type="entry name" value="Glyco_trans_2-like"/>
</dbReference>
<dbReference type="CDD" id="cd02522">
    <property type="entry name" value="GT_2_like_a"/>
    <property type="match status" value="1"/>
</dbReference>
<dbReference type="OrthoDB" id="5291101at2"/>
<dbReference type="SUPFAM" id="SSF53448">
    <property type="entry name" value="Nucleotide-diphospho-sugar transferases"/>
    <property type="match status" value="1"/>
</dbReference>
<organism evidence="7 8">
    <name type="scientific">Ramlibacter rhizophilus</name>
    <dbReference type="NCBI Taxonomy" id="1781167"/>
    <lineage>
        <taxon>Bacteria</taxon>
        <taxon>Pseudomonadati</taxon>
        <taxon>Pseudomonadota</taxon>
        <taxon>Betaproteobacteria</taxon>
        <taxon>Burkholderiales</taxon>
        <taxon>Comamonadaceae</taxon>
        <taxon>Ramlibacter</taxon>
    </lineage>
</organism>
<dbReference type="PANTHER" id="PTHR43646">
    <property type="entry name" value="GLYCOSYLTRANSFERASE"/>
    <property type="match status" value="1"/>
</dbReference>
<dbReference type="GO" id="GO:0016757">
    <property type="term" value="F:glycosyltransferase activity"/>
    <property type="evidence" value="ECO:0007669"/>
    <property type="project" value="UniProtKB-KW"/>
</dbReference>
<evidence type="ECO:0000259" key="6">
    <source>
        <dbReference type="Pfam" id="PF00535"/>
    </source>
</evidence>
<keyword evidence="2" id="KW-1003">Cell membrane</keyword>
<evidence type="ECO:0000313" key="8">
    <source>
        <dbReference type="Proteomes" id="UP000297564"/>
    </source>
</evidence>
<dbReference type="Gene3D" id="3.90.550.10">
    <property type="entry name" value="Spore Coat Polysaccharide Biosynthesis Protein SpsA, Chain A"/>
    <property type="match status" value="1"/>
</dbReference>
<comment type="subcellular location">
    <subcellularLocation>
        <location evidence="1">Cell membrane</location>
    </subcellularLocation>
</comment>
<sequence>MPGRRHARAPRPAPWPRAAAAGPAASAWRTYHGRVISVIVPLRNEAALVREAVEALRAQAGDFELLLADGGSTDGTLEIAQALPGVRCVRSAPGRGVQMNAAAAVARGSVFLFLHVDTRLEPGALLALERAVAAGLQAGAFTHRFDHPDWRLRLVSWGHNLSCRIGRIYYGDHGIFVTRELFERVGGFPEVPVLEDVMFCERLRRHARGRLLAPVATTGARRFLQLGVWRTTARGLWILAQHRLGRVPDGRGFREEVR</sequence>
<dbReference type="PANTHER" id="PTHR43646:SF2">
    <property type="entry name" value="GLYCOSYLTRANSFERASE 2-LIKE DOMAIN-CONTAINING PROTEIN"/>
    <property type="match status" value="1"/>
</dbReference>
<dbReference type="NCBIfam" id="TIGR04283">
    <property type="entry name" value="glyco_like_mftF"/>
    <property type="match status" value="1"/>
</dbReference>
<dbReference type="InterPro" id="IPR029044">
    <property type="entry name" value="Nucleotide-diphossugar_trans"/>
</dbReference>
<keyword evidence="5" id="KW-0472">Membrane</keyword>
<evidence type="ECO:0000256" key="3">
    <source>
        <dbReference type="ARBA" id="ARBA00022676"/>
    </source>
</evidence>
<evidence type="ECO:0000313" key="7">
    <source>
        <dbReference type="EMBL" id="TFZ01046.1"/>
    </source>
</evidence>
<gene>
    <name evidence="7" type="ORF">EZ242_06525</name>
</gene>
<reference evidence="7 8" key="1">
    <citation type="submission" date="2019-03" db="EMBL/GenBank/DDBJ databases">
        <title>Ramlibacter rhizophilus CCTCC AB2015357, whole genome shotgun sequence.</title>
        <authorList>
            <person name="Zhang X."/>
            <person name="Feng G."/>
            <person name="Zhu H."/>
        </authorList>
    </citation>
    <scope>NUCLEOTIDE SEQUENCE [LARGE SCALE GENOMIC DNA]</scope>
    <source>
        <strain evidence="7 8">CCTCC AB2015357</strain>
    </source>
</reference>
<evidence type="ECO:0000256" key="4">
    <source>
        <dbReference type="ARBA" id="ARBA00022679"/>
    </source>
</evidence>
<comment type="caution">
    <text evidence="7">The sequence shown here is derived from an EMBL/GenBank/DDBJ whole genome shotgun (WGS) entry which is preliminary data.</text>
</comment>
<keyword evidence="8" id="KW-1185">Reference proteome</keyword>
<keyword evidence="4 7" id="KW-0808">Transferase</keyword>
<dbReference type="AlphaFoldDB" id="A0A4Z0BP05"/>
<name>A0A4Z0BP05_9BURK</name>
<keyword evidence="3" id="KW-0328">Glycosyltransferase</keyword>
<dbReference type="Pfam" id="PF00535">
    <property type="entry name" value="Glycos_transf_2"/>
    <property type="match status" value="1"/>
</dbReference>
<dbReference type="Proteomes" id="UP000297564">
    <property type="component" value="Unassembled WGS sequence"/>
</dbReference>
<dbReference type="GO" id="GO:0005886">
    <property type="term" value="C:plasma membrane"/>
    <property type="evidence" value="ECO:0007669"/>
    <property type="project" value="UniProtKB-SubCell"/>
</dbReference>
<proteinExistence type="predicted"/>
<accession>A0A4Z0BP05</accession>
<protein>
    <submittedName>
        <fullName evidence="7">Glycosyltransferase</fullName>
    </submittedName>
</protein>
<dbReference type="InterPro" id="IPR026461">
    <property type="entry name" value="Trfase_2_rSAM/seldom_assoc"/>
</dbReference>
<feature type="domain" description="Glycosyltransferase 2-like" evidence="6">
    <location>
        <begin position="37"/>
        <end position="137"/>
    </location>
</feature>
<evidence type="ECO:0000256" key="1">
    <source>
        <dbReference type="ARBA" id="ARBA00004236"/>
    </source>
</evidence>
<evidence type="ECO:0000256" key="5">
    <source>
        <dbReference type="ARBA" id="ARBA00023136"/>
    </source>
</evidence>